<evidence type="ECO:0000256" key="4">
    <source>
        <dbReference type="ARBA" id="ARBA00022692"/>
    </source>
</evidence>
<feature type="transmembrane region" description="Helical" evidence="7">
    <location>
        <begin position="179"/>
        <end position="199"/>
    </location>
</feature>
<feature type="transmembrane region" description="Helical" evidence="7">
    <location>
        <begin position="108"/>
        <end position="126"/>
    </location>
</feature>
<dbReference type="PANTHER" id="PTHR43549">
    <property type="entry name" value="MULTIDRUG RESISTANCE PROTEIN YPNP-RELATED"/>
    <property type="match status" value="1"/>
</dbReference>
<reference evidence="8" key="1">
    <citation type="submission" date="2019-11" db="EMBL/GenBank/DDBJ databases">
        <authorList>
            <person name="Feng L."/>
        </authorList>
    </citation>
    <scope>NUCLEOTIDE SEQUENCE</scope>
    <source>
        <strain evidence="8">IbartlettiiLFYP30</strain>
    </source>
</reference>
<dbReference type="Pfam" id="PF01554">
    <property type="entry name" value="MatE"/>
    <property type="match status" value="2"/>
</dbReference>
<dbReference type="EMBL" id="CACRUE010000026">
    <property type="protein sequence ID" value="VYU05544.1"/>
    <property type="molecule type" value="Genomic_DNA"/>
</dbReference>
<evidence type="ECO:0000256" key="2">
    <source>
        <dbReference type="ARBA" id="ARBA00022448"/>
    </source>
</evidence>
<evidence type="ECO:0000256" key="5">
    <source>
        <dbReference type="ARBA" id="ARBA00022989"/>
    </source>
</evidence>
<evidence type="ECO:0000256" key="3">
    <source>
        <dbReference type="ARBA" id="ARBA00022475"/>
    </source>
</evidence>
<keyword evidence="6 7" id="KW-0472">Membrane</keyword>
<dbReference type="NCBIfam" id="TIGR00797">
    <property type="entry name" value="matE"/>
    <property type="match status" value="1"/>
</dbReference>
<comment type="subcellular location">
    <subcellularLocation>
        <location evidence="1">Cell membrane</location>
        <topology evidence="1">Multi-pass membrane protein</topology>
    </subcellularLocation>
</comment>
<feature type="transmembrane region" description="Helical" evidence="7">
    <location>
        <begin position="248"/>
        <end position="269"/>
    </location>
</feature>
<feature type="transmembrane region" description="Helical" evidence="7">
    <location>
        <begin position="205"/>
        <end position="227"/>
    </location>
</feature>
<dbReference type="GO" id="GO:0042910">
    <property type="term" value="F:xenobiotic transmembrane transporter activity"/>
    <property type="evidence" value="ECO:0007669"/>
    <property type="project" value="InterPro"/>
</dbReference>
<feature type="transmembrane region" description="Helical" evidence="7">
    <location>
        <begin position="146"/>
        <end position="167"/>
    </location>
</feature>
<feature type="transmembrane region" description="Helical" evidence="7">
    <location>
        <begin position="297"/>
        <end position="317"/>
    </location>
</feature>
<feature type="transmembrane region" description="Helical" evidence="7">
    <location>
        <begin position="329"/>
        <end position="350"/>
    </location>
</feature>
<evidence type="ECO:0000256" key="1">
    <source>
        <dbReference type="ARBA" id="ARBA00004651"/>
    </source>
</evidence>
<dbReference type="InterPro" id="IPR048279">
    <property type="entry name" value="MdtK-like"/>
</dbReference>
<dbReference type="GO" id="GO:0005886">
    <property type="term" value="C:plasma membrane"/>
    <property type="evidence" value="ECO:0007669"/>
    <property type="project" value="UniProtKB-SubCell"/>
</dbReference>
<keyword evidence="5 7" id="KW-1133">Transmembrane helix</keyword>
<feature type="transmembrane region" description="Helical" evidence="7">
    <location>
        <begin position="428"/>
        <end position="452"/>
    </location>
</feature>
<sequence length="459" mass="49693">MAEKAVQAEQSIKKENKMGTMPVNKLLLSMALPMIVSMLVQALYNIVDSIFVAQLSENALTAVSMAFPIQNLMIGMATGIGVGMNAFVSKNLGQHNQEGVNKSALHGIFLELINYLIFLCIGLFVVNKFMKTQTNIAEIVDSGTTYLRIVCICSFGIFTQVSFERLLQSTGKTLLSMTTQLTGAIINIILDPILIFGLFGMPKLGIAGAAIATVIGQIIAGIFAVVLNIKKNKEIHLHLKGFKLEKKYIGRILYVGVPSVLMVAIGSVMSYGMNLILMTFSSTAVAVFGAYYKLQSFVFMPIFGLNNGMVPIVSFNLGAKNKDRLVKTVKLGVCYAVGIMLIGLVIIQAMPGTLLKMFNASEQMLTIGVPALRIISVSFVFAGFSIIASSTFQALGNGILSMLVSFVRQLVFLLPAAFILSKFGNVDLVWLSFPIAEVAAVIMSAISLKYLYNKVVKDL</sequence>
<keyword evidence="2" id="KW-0813">Transport</keyword>
<feature type="transmembrane region" description="Helical" evidence="7">
    <location>
        <begin position="67"/>
        <end position="88"/>
    </location>
</feature>
<keyword evidence="3" id="KW-1003">Cell membrane</keyword>
<keyword evidence="4 7" id="KW-0812">Transmembrane</keyword>
<feature type="transmembrane region" description="Helical" evidence="7">
    <location>
        <begin position="398"/>
        <end position="421"/>
    </location>
</feature>
<dbReference type="CDD" id="cd13144">
    <property type="entry name" value="MATE_like_4"/>
    <property type="match status" value="1"/>
</dbReference>
<dbReference type="GO" id="GO:0015297">
    <property type="term" value="F:antiporter activity"/>
    <property type="evidence" value="ECO:0007669"/>
    <property type="project" value="InterPro"/>
</dbReference>
<organism evidence="8">
    <name type="scientific">Intestinibacter bartlettii</name>
    <dbReference type="NCBI Taxonomy" id="261299"/>
    <lineage>
        <taxon>Bacteria</taxon>
        <taxon>Bacillati</taxon>
        <taxon>Bacillota</taxon>
        <taxon>Clostridia</taxon>
        <taxon>Peptostreptococcales</taxon>
        <taxon>Peptostreptococcaceae</taxon>
        <taxon>Intestinibacter</taxon>
    </lineage>
</organism>
<dbReference type="AlphaFoldDB" id="A0A6N3BQQ7"/>
<accession>A0A6N3BQQ7</accession>
<dbReference type="PANTHER" id="PTHR43549:SF2">
    <property type="entry name" value="MULTIDRUG RESISTANCE PROTEIN NORM-RELATED"/>
    <property type="match status" value="1"/>
</dbReference>
<protein>
    <submittedName>
        <fullName evidence="8">Multidrug export protein MepA</fullName>
    </submittedName>
</protein>
<feature type="transmembrane region" description="Helical" evidence="7">
    <location>
        <begin position="371"/>
        <end position="392"/>
    </location>
</feature>
<feature type="transmembrane region" description="Helical" evidence="7">
    <location>
        <begin position="26"/>
        <end position="47"/>
    </location>
</feature>
<evidence type="ECO:0000313" key="8">
    <source>
        <dbReference type="EMBL" id="VYU05544.1"/>
    </source>
</evidence>
<proteinExistence type="predicted"/>
<dbReference type="InterPro" id="IPR002528">
    <property type="entry name" value="MATE_fam"/>
</dbReference>
<dbReference type="InterPro" id="IPR052031">
    <property type="entry name" value="Membrane_Transporter-Flippase"/>
</dbReference>
<gene>
    <name evidence="8" type="primary">mepA_9</name>
    <name evidence="8" type="ORF">IBLFYP30_01625</name>
</gene>
<evidence type="ECO:0000256" key="6">
    <source>
        <dbReference type="ARBA" id="ARBA00023136"/>
    </source>
</evidence>
<evidence type="ECO:0000256" key="7">
    <source>
        <dbReference type="SAM" id="Phobius"/>
    </source>
</evidence>
<dbReference type="PIRSF" id="PIRSF006603">
    <property type="entry name" value="DinF"/>
    <property type="match status" value="1"/>
</dbReference>
<dbReference type="RefSeq" id="WP_024037627.1">
    <property type="nucleotide sequence ID" value="NZ_CACRUE010000026.1"/>
</dbReference>
<name>A0A6N3BQQ7_9FIRM</name>